<feature type="region of interest" description="Disordered" evidence="1">
    <location>
        <begin position="1"/>
        <end position="67"/>
    </location>
</feature>
<keyword evidence="2" id="KW-0496">Mitochondrion</keyword>
<gene>
    <name evidence="2" type="ORF">PLBR_LOCUS2276</name>
</gene>
<feature type="compositionally biased region" description="Basic and acidic residues" evidence="1">
    <location>
        <begin position="1"/>
        <end position="11"/>
    </location>
</feature>
<dbReference type="Proteomes" id="UP000290189">
    <property type="component" value="Unassembled WGS sequence"/>
</dbReference>
<evidence type="ECO:0000256" key="1">
    <source>
        <dbReference type="SAM" id="MobiDB-lite"/>
    </source>
</evidence>
<sequence length="161" mass="17562">MVTSGGDRDVTGGDWHSARQRGSPPTPLTSFAIRAIATDTHAHARRRHTAARASDMPRPSSSLLGQRPYNWTWADLAMIQEFEERERRAAAEALAGGERDENGNVRLPPDVVTLWDPINQRWRSTEELTAMGLTGAPGYSNEPRTATAPGTEAGESPDPCE</sequence>
<accession>A0A3P3Y4M6</accession>
<evidence type="ECO:0000313" key="3">
    <source>
        <dbReference type="Proteomes" id="UP000290189"/>
    </source>
</evidence>
<reference evidence="2 3" key="1">
    <citation type="submission" date="2018-03" db="EMBL/GenBank/DDBJ databases">
        <authorList>
            <person name="Fogelqvist J."/>
        </authorList>
    </citation>
    <scope>NUCLEOTIDE SEQUENCE [LARGE SCALE GENOMIC DNA]</scope>
</reference>
<name>A0A3P3Y4M6_PLABS</name>
<feature type="region of interest" description="Disordered" evidence="1">
    <location>
        <begin position="132"/>
        <end position="161"/>
    </location>
</feature>
<feature type="region of interest" description="Disordered" evidence="1">
    <location>
        <begin position="89"/>
        <end position="110"/>
    </location>
</feature>
<dbReference type="AlphaFoldDB" id="A0A3P3Y4M6"/>
<geneLocation type="mitochondrion" evidence="2"/>
<proteinExistence type="predicted"/>
<dbReference type="EMBL" id="OVEO01000003">
    <property type="protein sequence ID" value="SPQ95061.1"/>
    <property type="molecule type" value="Genomic_DNA"/>
</dbReference>
<protein>
    <submittedName>
        <fullName evidence="2">Uncharacterized protein</fullName>
    </submittedName>
</protein>
<organism evidence="2 3">
    <name type="scientific">Plasmodiophora brassicae</name>
    <name type="common">Clubroot disease agent</name>
    <dbReference type="NCBI Taxonomy" id="37360"/>
    <lineage>
        <taxon>Eukaryota</taxon>
        <taxon>Sar</taxon>
        <taxon>Rhizaria</taxon>
        <taxon>Endomyxa</taxon>
        <taxon>Phytomyxea</taxon>
        <taxon>Plasmodiophorida</taxon>
        <taxon>Plasmodiophoridae</taxon>
        <taxon>Plasmodiophora</taxon>
    </lineage>
</organism>
<evidence type="ECO:0000313" key="2">
    <source>
        <dbReference type="EMBL" id="SPQ95061.1"/>
    </source>
</evidence>